<dbReference type="AlphaFoldDB" id="A0AAN6V686"/>
<feature type="compositionally biased region" description="Basic and acidic residues" evidence="2">
    <location>
        <begin position="191"/>
        <end position="207"/>
    </location>
</feature>
<evidence type="ECO:0000313" key="5">
    <source>
        <dbReference type="Proteomes" id="UP001302676"/>
    </source>
</evidence>
<proteinExistence type="predicted"/>
<evidence type="ECO:0000259" key="3">
    <source>
        <dbReference type="Pfam" id="PF09073"/>
    </source>
</evidence>
<evidence type="ECO:0000256" key="1">
    <source>
        <dbReference type="ARBA" id="ARBA00023054"/>
    </source>
</evidence>
<keyword evidence="5" id="KW-1185">Reference proteome</keyword>
<reference evidence="4" key="2">
    <citation type="submission" date="2023-05" db="EMBL/GenBank/DDBJ databases">
        <authorList>
            <consortium name="Lawrence Berkeley National Laboratory"/>
            <person name="Steindorff A."/>
            <person name="Hensen N."/>
            <person name="Bonometti L."/>
            <person name="Westerberg I."/>
            <person name="Brannstrom I.O."/>
            <person name="Guillou S."/>
            <person name="Cros-Aarteil S."/>
            <person name="Calhoun S."/>
            <person name="Haridas S."/>
            <person name="Kuo A."/>
            <person name="Mondo S."/>
            <person name="Pangilinan J."/>
            <person name="Riley R."/>
            <person name="Labutti K."/>
            <person name="Andreopoulos B."/>
            <person name="Lipzen A."/>
            <person name="Chen C."/>
            <person name="Yanf M."/>
            <person name="Daum C."/>
            <person name="Ng V."/>
            <person name="Clum A."/>
            <person name="Ohm R."/>
            <person name="Martin F."/>
            <person name="Silar P."/>
            <person name="Natvig D."/>
            <person name="Lalanne C."/>
            <person name="Gautier V."/>
            <person name="Ament-Velasquez S.L."/>
            <person name="Kruys A."/>
            <person name="Hutchinson M.I."/>
            <person name="Powell A.J."/>
            <person name="Barry K."/>
            <person name="Miller A.N."/>
            <person name="Grigoriev I.V."/>
            <person name="Debuchy R."/>
            <person name="Gladieux P."/>
            <person name="Thoren M.H."/>
            <person name="Johannesson H."/>
        </authorList>
    </citation>
    <scope>NUCLEOTIDE SEQUENCE</scope>
    <source>
        <strain evidence="4">CBS 141.50</strain>
    </source>
</reference>
<feature type="compositionally biased region" description="Low complexity" evidence="2">
    <location>
        <begin position="293"/>
        <end position="306"/>
    </location>
</feature>
<feature type="domain" description="Bud22" evidence="3">
    <location>
        <begin position="17"/>
        <end position="243"/>
    </location>
</feature>
<dbReference type="Proteomes" id="UP001302676">
    <property type="component" value="Unassembled WGS sequence"/>
</dbReference>
<organism evidence="4 5">
    <name type="scientific">Dichotomopilus funicola</name>
    <dbReference type="NCBI Taxonomy" id="1934379"/>
    <lineage>
        <taxon>Eukaryota</taxon>
        <taxon>Fungi</taxon>
        <taxon>Dikarya</taxon>
        <taxon>Ascomycota</taxon>
        <taxon>Pezizomycotina</taxon>
        <taxon>Sordariomycetes</taxon>
        <taxon>Sordariomycetidae</taxon>
        <taxon>Sordariales</taxon>
        <taxon>Chaetomiaceae</taxon>
        <taxon>Dichotomopilus</taxon>
    </lineage>
</organism>
<feature type="compositionally biased region" description="Basic residues" evidence="2">
    <location>
        <begin position="328"/>
        <end position="337"/>
    </location>
</feature>
<dbReference type="RefSeq" id="XP_062638918.1">
    <property type="nucleotide sequence ID" value="XM_062776621.1"/>
</dbReference>
<feature type="compositionally biased region" description="Acidic residues" evidence="2">
    <location>
        <begin position="232"/>
        <end position="242"/>
    </location>
</feature>
<feature type="compositionally biased region" description="Basic and acidic residues" evidence="2">
    <location>
        <begin position="442"/>
        <end position="462"/>
    </location>
</feature>
<feature type="compositionally biased region" description="Basic and acidic residues" evidence="2">
    <location>
        <begin position="383"/>
        <end position="417"/>
    </location>
</feature>
<dbReference type="GO" id="GO:0030490">
    <property type="term" value="P:maturation of SSU-rRNA"/>
    <property type="evidence" value="ECO:0007669"/>
    <property type="project" value="TreeGrafter"/>
</dbReference>
<name>A0AAN6V686_9PEZI</name>
<dbReference type="GeneID" id="87813234"/>
<dbReference type="PANTHER" id="PTHR23325">
    <property type="entry name" value="SERUM RESPONSE FACTOR-BINDING"/>
    <property type="match status" value="1"/>
</dbReference>
<dbReference type="PANTHER" id="PTHR23325:SF1">
    <property type="entry name" value="SERUM RESPONSE FACTOR-BINDING PROTEIN 1"/>
    <property type="match status" value="1"/>
</dbReference>
<dbReference type="InterPro" id="IPR037393">
    <property type="entry name" value="Bud22/SRFB1"/>
</dbReference>
<feature type="region of interest" description="Disordered" evidence="2">
    <location>
        <begin position="27"/>
        <end position="48"/>
    </location>
</feature>
<feature type="compositionally biased region" description="Acidic residues" evidence="2">
    <location>
        <begin position="307"/>
        <end position="318"/>
    </location>
</feature>
<keyword evidence="1" id="KW-0175">Coiled coil</keyword>
<accession>A0AAN6V686</accession>
<comment type="caution">
    <text evidence="4">The sequence shown here is derived from an EMBL/GenBank/DDBJ whole genome shotgun (WGS) entry which is preliminary data.</text>
</comment>
<feature type="region of interest" description="Disordered" evidence="2">
    <location>
        <begin position="146"/>
        <end position="462"/>
    </location>
</feature>
<dbReference type="EMBL" id="MU853567">
    <property type="protein sequence ID" value="KAK4145547.1"/>
    <property type="molecule type" value="Genomic_DNA"/>
</dbReference>
<feature type="domain" description="Bud22" evidence="3">
    <location>
        <begin position="264"/>
        <end position="487"/>
    </location>
</feature>
<feature type="compositionally biased region" description="Basic and acidic residues" evidence="2">
    <location>
        <begin position="29"/>
        <end position="48"/>
    </location>
</feature>
<evidence type="ECO:0000256" key="2">
    <source>
        <dbReference type="SAM" id="MobiDB-lite"/>
    </source>
</evidence>
<dbReference type="GO" id="GO:0030686">
    <property type="term" value="C:90S preribosome"/>
    <property type="evidence" value="ECO:0007669"/>
    <property type="project" value="TreeGrafter"/>
</dbReference>
<dbReference type="Pfam" id="PF09073">
    <property type="entry name" value="BUD22"/>
    <property type="match status" value="2"/>
</dbReference>
<dbReference type="GO" id="GO:0005634">
    <property type="term" value="C:nucleus"/>
    <property type="evidence" value="ECO:0007669"/>
    <property type="project" value="TreeGrafter"/>
</dbReference>
<protein>
    <submittedName>
        <fullName evidence="4">Bud-site selection protein</fullName>
    </submittedName>
</protein>
<reference evidence="4" key="1">
    <citation type="journal article" date="2023" name="Mol. Phylogenet. Evol.">
        <title>Genome-scale phylogeny and comparative genomics of the fungal order Sordariales.</title>
        <authorList>
            <person name="Hensen N."/>
            <person name="Bonometti L."/>
            <person name="Westerberg I."/>
            <person name="Brannstrom I.O."/>
            <person name="Guillou S."/>
            <person name="Cros-Aarteil S."/>
            <person name="Calhoun S."/>
            <person name="Haridas S."/>
            <person name="Kuo A."/>
            <person name="Mondo S."/>
            <person name="Pangilinan J."/>
            <person name="Riley R."/>
            <person name="LaButti K."/>
            <person name="Andreopoulos B."/>
            <person name="Lipzen A."/>
            <person name="Chen C."/>
            <person name="Yan M."/>
            <person name="Daum C."/>
            <person name="Ng V."/>
            <person name="Clum A."/>
            <person name="Steindorff A."/>
            <person name="Ohm R.A."/>
            <person name="Martin F."/>
            <person name="Silar P."/>
            <person name="Natvig D.O."/>
            <person name="Lalanne C."/>
            <person name="Gautier V."/>
            <person name="Ament-Velasquez S.L."/>
            <person name="Kruys A."/>
            <person name="Hutchinson M.I."/>
            <person name="Powell A.J."/>
            <person name="Barry K."/>
            <person name="Miller A.N."/>
            <person name="Grigoriev I.V."/>
            <person name="Debuchy R."/>
            <person name="Gladieux P."/>
            <person name="Hiltunen Thoren M."/>
            <person name="Johannesson H."/>
        </authorList>
    </citation>
    <scope>NUCLEOTIDE SEQUENCE</scope>
    <source>
        <strain evidence="4">CBS 141.50</strain>
    </source>
</reference>
<evidence type="ECO:0000313" key="4">
    <source>
        <dbReference type="EMBL" id="KAK4145547.1"/>
    </source>
</evidence>
<dbReference type="InterPro" id="IPR015158">
    <property type="entry name" value="Bud22_dom"/>
</dbReference>
<feature type="compositionally biased region" description="Acidic residues" evidence="2">
    <location>
        <begin position="208"/>
        <end position="219"/>
    </location>
</feature>
<sequence>MPKRKRDESVSVLFTRHRTSLFHALKQAKGFERQRQSKRLSDRTTDPAKRSRIENEIVVLKSLDLQQTAHAHLCSSLLKIKGLAEAEGLPEEVREGVARPEVTEEERAALHNVTSSLYNRVEVKRVVEKAVEEVCRALGVEVPRKGGRVRKEKGDKGGKGGNEGAAAASNEGGKGEKQTVGVVDGEEDEGDQRPSKADRRAKDRQPEDNEDSGDEEEEEKAISQLDKLLGLDSDEESDDEEEVLFKGRARKSLGQDLDPMEITTDEEDGDDELDPMEITSDEENDSDDEDEFNGFSDAAEGEQSSASDDEDDDSEAENSDSSASHTPPPKKAKKAKGTLKPTDSTFLPSLMGGYISGSESASDVDVAPPERKNRRGQRARQAIWEKKFGEKAKHLTEPSKGRDAGWDLKRGAVDGKSKPWKQGIRNPLLDKSRGSGANEMELGPKKEPAPRKRDDGGALHPSWEARRLAKAKEQAGAAFQGKKITFD</sequence>
<gene>
    <name evidence="4" type="ORF">C8A04DRAFT_10541</name>
</gene>
<feature type="compositionally biased region" description="Acidic residues" evidence="2">
    <location>
        <begin position="263"/>
        <end position="292"/>
    </location>
</feature>